<feature type="domain" description="POTRA" evidence="7">
    <location>
        <begin position="24"/>
        <end position="113"/>
    </location>
</feature>
<keyword evidence="2" id="KW-0812">Transmembrane</keyword>
<organism evidence="8 9">
    <name type="scientific">Carboxylicivirga mesophila</name>
    <dbReference type="NCBI Taxonomy" id="1166478"/>
    <lineage>
        <taxon>Bacteria</taxon>
        <taxon>Pseudomonadati</taxon>
        <taxon>Bacteroidota</taxon>
        <taxon>Bacteroidia</taxon>
        <taxon>Marinilabiliales</taxon>
        <taxon>Marinilabiliaceae</taxon>
        <taxon>Carboxylicivirga</taxon>
    </lineage>
</organism>
<evidence type="ECO:0000259" key="7">
    <source>
        <dbReference type="Pfam" id="PF07244"/>
    </source>
</evidence>
<accession>A0ABS5KEQ4</accession>
<keyword evidence="3" id="KW-0732">Signal</keyword>
<dbReference type="Gene3D" id="2.40.160.50">
    <property type="entry name" value="membrane protein fhac: a member of the omp85/tpsb transporter family"/>
    <property type="match status" value="1"/>
</dbReference>
<evidence type="ECO:0000256" key="4">
    <source>
        <dbReference type="ARBA" id="ARBA00023136"/>
    </source>
</evidence>
<gene>
    <name evidence="8" type="ORF">KEM09_19165</name>
</gene>
<dbReference type="PANTHER" id="PTHR12815:SF47">
    <property type="entry name" value="TRANSLOCATION AND ASSEMBLY MODULE SUBUNIT TAMA"/>
    <property type="match status" value="1"/>
</dbReference>
<dbReference type="PANTHER" id="PTHR12815">
    <property type="entry name" value="SORTING AND ASSEMBLY MACHINERY SAMM50 PROTEIN FAMILY MEMBER"/>
    <property type="match status" value="1"/>
</dbReference>
<dbReference type="InterPro" id="IPR039910">
    <property type="entry name" value="D15-like"/>
</dbReference>
<reference evidence="8 9" key="1">
    <citation type="journal article" date="2014" name="Int. J. Syst. Evol. Microbiol.">
        <title>Carboxylicivirga gen. nov. in the family Marinilabiliaceae with two novel species, Carboxylicivirga mesophila sp. nov. and Carboxylicivirga taeanensis sp. nov., and reclassification of Cytophaga fermentans as Saccharicrinis fermentans gen. nov., comb. nov.</title>
        <authorList>
            <person name="Yang S.H."/>
            <person name="Seo H.S."/>
            <person name="Woo J.H."/>
            <person name="Oh H.M."/>
            <person name="Jang H."/>
            <person name="Lee J.H."/>
            <person name="Kim S.J."/>
            <person name="Kwon K.K."/>
        </authorList>
    </citation>
    <scope>NUCLEOTIDE SEQUENCE [LARGE SCALE GENOMIC DNA]</scope>
    <source>
        <strain evidence="8 9">JCM 18290</strain>
    </source>
</reference>
<evidence type="ECO:0000256" key="2">
    <source>
        <dbReference type="ARBA" id="ARBA00022692"/>
    </source>
</evidence>
<protein>
    <submittedName>
        <fullName evidence="8">BamA/TamA family outer membrane protein</fullName>
    </submittedName>
</protein>
<dbReference type="Gene3D" id="3.10.20.310">
    <property type="entry name" value="membrane protein fhac"/>
    <property type="match status" value="2"/>
</dbReference>
<evidence type="ECO:0000256" key="1">
    <source>
        <dbReference type="ARBA" id="ARBA00004370"/>
    </source>
</evidence>
<evidence type="ECO:0000313" key="8">
    <source>
        <dbReference type="EMBL" id="MBS2213539.1"/>
    </source>
</evidence>
<evidence type="ECO:0000313" key="9">
    <source>
        <dbReference type="Proteomes" id="UP000721861"/>
    </source>
</evidence>
<dbReference type="EMBL" id="JAGUCN010000029">
    <property type="protein sequence ID" value="MBS2213539.1"/>
    <property type="molecule type" value="Genomic_DNA"/>
</dbReference>
<evidence type="ECO:0000256" key="5">
    <source>
        <dbReference type="ARBA" id="ARBA00023237"/>
    </source>
</evidence>
<sequence>MKTLVTLIFLYVASYCIYGQELLKVKKVSFKGNNAISSSRLEEELTIKTSGKTGERFFNKEADRFTMPLYEDNKERIKYAYQKEGFLNVTFDEPKIKVTSGKRVKIIYNINEGEPVKLEEVTYTVDSIDSFQQFFSKKTQRKIRLQSQLKVNKPFRDEWFFADQAFINDELNNMGYAYARVKHQLVVDTLKNMAYLEWIIKKDKLTYFGNITVEGNERVPTKNVVKQLRFEPGDVWSKYEIDESQKQIYNLGMFRVASIKTLITDDKPDTLSTLVVLKEAPRLTSRFGVGYGSEDKFRVFGDVQYLSVITKTGRVNLFAKHSALEPYNFQLNFIQPAVVFPFNSLNINPYFMKQHEPAYRVTRQGLNLTLLQHFTDRFNSSVNFYLEEVNSDSVLVTTQARDMQYDQSSSYSKSGVAIGFVFSNGTPRLDPVTGYSLAVNIKRNGTIIEESVPFYRSLVEYKKYLGISQGVTLAFKGKMGLAFMSRSDDLVPVEERFYAGGSYSVRGWARAQLGPKDGNGQPLGGNSLLEGSIEWRYLLSPKVVLALFGDAGNVWQNSFDYRLNDLHYAAGFGIRFKTPIGPVGLDFARPVFEQNNTWQIHFNIGNPF</sequence>
<evidence type="ECO:0000256" key="3">
    <source>
        <dbReference type="ARBA" id="ARBA00022729"/>
    </source>
</evidence>
<dbReference type="InterPro" id="IPR010827">
    <property type="entry name" value="BamA/TamA_POTRA"/>
</dbReference>
<keyword evidence="4" id="KW-0472">Membrane</keyword>
<comment type="caution">
    <text evidence="8">The sequence shown here is derived from an EMBL/GenBank/DDBJ whole genome shotgun (WGS) entry which is preliminary data.</text>
</comment>
<dbReference type="Pfam" id="PF01103">
    <property type="entry name" value="Omp85"/>
    <property type="match status" value="1"/>
</dbReference>
<dbReference type="InterPro" id="IPR000184">
    <property type="entry name" value="Bac_surfAg_D15"/>
</dbReference>
<name>A0ABS5KEQ4_9BACT</name>
<proteinExistence type="predicted"/>
<feature type="domain" description="POTRA" evidence="7">
    <location>
        <begin position="207"/>
        <end position="271"/>
    </location>
</feature>
<keyword evidence="5" id="KW-0998">Cell outer membrane</keyword>
<feature type="domain" description="Bacterial surface antigen (D15)" evidence="6">
    <location>
        <begin position="323"/>
        <end position="608"/>
    </location>
</feature>
<comment type="subcellular location">
    <subcellularLocation>
        <location evidence="1">Membrane</location>
    </subcellularLocation>
</comment>
<evidence type="ECO:0000259" key="6">
    <source>
        <dbReference type="Pfam" id="PF01103"/>
    </source>
</evidence>
<dbReference type="Proteomes" id="UP000721861">
    <property type="component" value="Unassembled WGS sequence"/>
</dbReference>
<dbReference type="Pfam" id="PF07244">
    <property type="entry name" value="POTRA"/>
    <property type="match status" value="2"/>
</dbReference>
<keyword evidence="9" id="KW-1185">Reference proteome</keyword>
<dbReference type="RefSeq" id="WP_212230779.1">
    <property type="nucleotide sequence ID" value="NZ_JAGUCN010000029.1"/>
</dbReference>